<comment type="caution">
    <text evidence="9">The sequence shown here is derived from an EMBL/GenBank/DDBJ whole genome shotgun (WGS) entry which is preliminary data.</text>
</comment>
<keyword evidence="9" id="KW-0575">Peroxidase</keyword>
<protein>
    <submittedName>
        <fullName evidence="9">Cytochrome c peroxidase</fullName>
        <ecNumber evidence="9">1.11.1.5</ecNumber>
    </submittedName>
</protein>
<keyword evidence="5 9" id="KW-0560">Oxidoreductase</keyword>
<evidence type="ECO:0000313" key="9">
    <source>
        <dbReference type="EMBL" id="NIJ45525.1"/>
    </source>
</evidence>
<dbReference type="PANTHER" id="PTHR30600">
    <property type="entry name" value="CYTOCHROME C PEROXIDASE-RELATED"/>
    <property type="match status" value="1"/>
</dbReference>
<dbReference type="GO" id="GO:0004130">
    <property type="term" value="F:cytochrome-c peroxidase activity"/>
    <property type="evidence" value="ECO:0007669"/>
    <property type="project" value="UniProtKB-EC"/>
</dbReference>
<keyword evidence="4" id="KW-0732">Signal</keyword>
<sequence length="422" mass="47909">MKNRYRFTFIVFIVFFSSCTKESYTAVEVVSLKEELTHQNIIDEILKIDLTNLLNYENQNIPNYIIKDNTPVNNSITNAGATLGRVLFYDKKLSSNNTISCASCHQQEFAFSDRAQFSQGVNGQTLRHSTRLINARFSDEVNFFWDERASSLEMQATMPIKDHSEMGFSGLNGAPNFQDLIIKLSATTYYPILFKKVYDDVAITEERMGKALSQFIRSIQSFDSKYDIGLAQVNSHTDDFPNFTTEENKGKRLFTEDFKYVIESVTIEKFGGDLTVVAAHRISGGLNCASCHRAPEFDIDPLSLNNGFDRPLNGNSLLERDFTVTRSPTLRDLIRPNGELNELNSPMFHAGTTNDLLGGIIANYNFKDIHTDNHNLDARLTPEGYPQFLDMNTEERNQLMAFLNTLTGSDAYINTKWSNPFR</sequence>
<keyword evidence="10" id="KW-1185">Reference proteome</keyword>
<accession>A0ABX0U9M3</accession>
<evidence type="ECO:0000256" key="1">
    <source>
        <dbReference type="ARBA" id="ARBA00004196"/>
    </source>
</evidence>
<reference evidence="9 10" key="1">
    <citation type="submission" date="2020-03" db="EMBL/GenBank/DDBJ databases">
        <title>Genomic Encyclopedia of Type Strains, Phase IV (KMG-IV): sequencing the most valuable type-strain genomes for metagenomic binning, comparative biology and taxonomic classification.</title>
        <authorList>
            <person name="Goeker M."/>
        </authorList>
    </citation>
    <scope>NUCLEOTIDE SEQUENCE [LARGE SCALE GENOMIC DNA]</scope>
    <source>
        <strain evidence="9 10">DSM 101599</strain>
    </source>
</reference>
<dbReference type="RefSeq" id="WP_167187731.1">
    <property type="nucleotide sequence ID" value="NZ_JAASQL010000002.1"/>
</dbReference>
<evidence type="ECO:0000259" key="8">
    <source>
        <dbReference type="PROSITE" id="PS51007"/>
    </source>
</evidence>
<evidence type="ECO:0000256" key="5">
    <source>
        <dbReference type="ARBA" id="ARBA00023002"/>
    </source>
</evidence>
<dbReference type="EMBL" id="JAASQL010000002">
    <property type="protein sequence ID" value="NIJ45525.1"/>
    <property type="molecule type" value="Genomic_DNA"/>
</dbReference>
<dbReference type="Pfam" id="PF03150">
    <property type="entry name" value="CCP_MauG"/>
    <property type="match status" value="1"/>
</dbReference>
<dbReference type="InterPro" id="IPR004852">
    <property type="entry name" value="Di-haem_cyt_c_peroxidsae"/>
</dbReference>
<organism evidence="9 10">
    <name type="scientific">Wenyingzhuangia heitensis</name>
    <dbReference type="NCBI Taxonomy" id="1487859"/>
    <lineage>
        <taxon>Bacteria</taxon>
        <taxon>Pseudomonadati</taxon>
        <taxon>Bacteroidota</taxon>
        <taxon>Flavobacteriia</taxon>
        <taxon>Flavobacteriales</taxon>
        <taxon>Flavobacteriaceae</taxon>
        <taxon>Wenyingzhuangia</taxon>
    </lineage>
</organism>
<keyword evidence="2 7" id="KW-0349">Heme</keyword>
<dbReference type="PROSITE" id="PS51257">
    <property type="entry name" value="PROKAR_LIPOPROTEIN"/>
    <property type="match status" value="1"/>
</dbReference>
<dbReference type="SUPFAM" id="SSF46626">
    <property type="entry name" value="Cytochrome c"/>
    <property type="match status" value="2"/>
</dbReference>
<evidence type="ECO:0000256" key="7">
    <source>
        <dbReference type="PROSITE-ProRule" id="PRU00433"/>
    </source>
</evidence>
<evidence type="ECO:0000256" key="2">
    <source>
        <dbReference type="ARBA" id="ARBA00022617"/>
    </source>
</evidence>
<dbReference type="Gene3D" id="1.10.760.10">
    <property type="entry name" value="Cytochrome c-like domain"/>
    <property type="match status" value="2"/>
</dbReference>
<dbReference type="PANTHER" id="PTHR30600:SF10">
    <property type="entry name" value="BLL6722 PROTEIN"/>
    <property type="match status" value="1"/>
</dbReference>
<evidence type="ECO:0000256" key="4">
    <source>
        <dbReference type="ARBA" id="ARBA00022729"/>
    </source>
</evidence>
<proteinExistence type="predicted"/>
<gene>
    <name evidence="9" type="ORF">FHR24_001993</name>
</gene>
<dbReference type="PROSITE" id="PS51007">
    <property type="entry name" value="CYTC"/>
    <property type="match status" value="1"/>
</dbReference>
<dbReference type="EC" id="1.11.1.5" evidence="9"/>
<evidence type="ECO:0000256" key="3">
    <source>
        <dbReference type="ARBA" id="ARBA00022723"/>
    </source>
</evidence>
<dbReference type="InterPro" id="IPR036909">
    <property type="entry name" value="Cyt_c-like_dom_sf"/>
</dbReference>
<comment type="subcellular location">
    <subcellularLocation>
        <location evidence="1">Cell envelope</location>
    </subcellularLocation>
</comment>
<feature type="domain" description="Cytochrome c" evidence="8">
    <location>
        <begin position="79"/>
        <end position="188"/>
    </location>
</feature>
<dbReference type="Proteomes" id="UP000745859">
    <property type="component" value="Unassembled WGS sequence"/>
</dbReference>
<dbReference type="InterPro" id="IPR051395">
    <property type="entry name" value="Cytochrome_c_Peroxidase/MauG"/>
</dbReference>
<evidence type="ECO:0000313" key="10">
    <source>
        <dbReference type="Proteomes" id="UP000745859"/>
    </source>
</evidence>
<keyword evidence="3 7" id="KW-0479">Metal-binding</keyword>
<dbReference type="InterPro" id="IPR009056">
    <property type="entry name" value="Cyt_c-like_dom"/>
</dbReference>
<evidence type="ECO:0000256" key="6">
    <source>
        <dbReference type="ARBA" id="ARBA00023004"/>
    </source>
</evidence>
<keyword evidence="6 7" id="KW-0408">Iron</keyword>
<name>A0ABX0U9M3_9FLAO</name>